<evidence type="ECO:0000313" key="6">
    <source>
        <dbReference type="EMBL" id="KAL2802409.1"/>
    </source>
</evidence>
<organism evidence="6 7">
    <name type="scientific">Aspergillus granulosus</name>
    <dbReference type="NCBI Taxonomy" id="176169"/>
    <lineage>
        <taxon>Eukaryota</taxon>
        <taxon>Fungi</taxon>
        <taxon>Dikarya</taxon>
        <taxon>Ascomycota</taxon>
        <taxon>Pezizomycotina</taxon>
        <taxon>Eurotiomycetes</taxon>
        <taxon>Eurotiomycetidae</taxon>
        <taxon>Eurotiales</taxon>
        <taxon>Aspergillaceae</taxon>
        <taxon>Aspergillus</taxon>
        <taxon>Aspergillus subgen. Nidulantes</taxon>
    </lineage>
</organism>
<keyword evidence="7" id="KW-1185">Reference proteome</keyword>
<feature type="compositionally biased region" description="Low complexity" evidence="4">
    <location>
        <begin position="153"/>
        <end position="238"/>
    </location>
</feature>
<dbReference type="PROSITE" id="PS00136">
    <property type="entry name" value="SUBTILASE_ASP"/>
    <property type="match status" value="1"/>
</dbReference>
<reference evidence="6 7" key="1">
    <citation type="submission" date="2024-07" db="EMBL/GenBank/DDBJ databases">
        <title>Section-level genome sequencing and comparative genomics of Aspergillus sections Usti and Cavernicolus.</title>
        <authorList>
            <consortium name="Lawrence Berkeley National Laboratory"/>
            <person name="Nybo J.L."/>
            <person name="Vesth T.C."/>
            <person name="Theobald S."/>
            <person name="Frisvad J.C."/>
            <person name="Larsen T.O."/>
            <person name="Kjaerboelling I."/>
            <person name="Rothschild-Mancinelli K."/>
            <person name="Lyhne E.K."/>
            <person name="Kogle M.E."/>
            <person name="Barry K."/>
            <person name="Clum A."/>
            <person name="Na H."/>
            <person name="Ledsgaard L."/>
            <person name="Lin J."/>
            <person name="Lipzen A."/>
            <person name="Kuo A."/>
            <person name="Riley R."/>
            <person name="Mondo S."/>
            <person name="Labutti K."/>
            <person name="Haridas S."/>
            <person name="Pangalinan J."/>
            <person name="Salamov A.A."/>
            <person name="Simmons B.A."/>
            <person name="Magnuson J.K."/>
            <person name="Chen J."/>
            <person name="Drula E."/>
            <person name="Henrissat B."/>
            <person name="Wiebenga A."/>
            <person name="Lubbers R.J."/>
            <person name="Gomes A.C."/>
            <person name="Makela M.R."/>
            <person name="Stajich J."/>
            <person name="Grigoriev I.V."/>
            <person name="Mortensen U.H."/>
            <person name="De Vries R.P."/>
            <person name="Baker S.E."/>
            <person name="Andersen M.R."/>
        </authorList>
    </citation>
    <scope>NUCLEOTIDE SEQUENCE [LARGE SCALE GENOMIC DNA]</scope>
    <source>
        <strain evidence="6 7">CBS 588.65</strain>
    </source>
</reference>
<dbReference type="Gene3D" id="3.40.50.200">
    <property type="entry name" value="Peptidase S8/S53 domain"/>
    <property type="match status" value="1"/>
</dbReference>
<dbReference type="InterPro" id="IPR023827">
    <property type="entry name" value="Peptidase_S8_Asp-AS"/>
</dbReference>
<protein>
    <recommendedName>
        <fullName evidence="5">WSC domain-containing protein</fullName>
    </recommendedName>
</protein>
<evidence type="ECO:0000259" key="5">
    <source>
        <dbReference type="PROSITE" id="PS51212"/>
    </source>
</evidence>
<dbReference type="InterPro" id="IPR036852">
    <property type="entry name" value="Peptidase_S8/S53_dom_sf"/>
</dbReference>
<evidence type="ECO:0000256" key="2">
    <source>
        <dbReference type="ARBA" id="ARBA00022801"/>
    </source>
</evidence>
<dbReference type="PRINTS" id="PR00723">
    <property type="entry name" value="SUBTILISIN"/>
</dbReference>
<dbReference type="EMBL" id="JBFXLT010000185">
    <property type="protein sequence ID" value="KAL2802409.1"/>
    <property type="molecule type" value="Genomic_DNA"/>
</dbReference>
<dbReference type="InterPro" id="IPR002889">
    <property type="entry name" value="WSC_carb-bd"/>
</dbReference>
<keyword evidence="3" id="KW-0865">Zymogen</keyword>
<dbReference type="Pfam" id="PF01822">
    <property type="entry name" value="WSC"/>
    <property type="match status" value="1"/>
</dbReference>
<evidence type="ECO:0000256" key="1">
    <source>
        <dbReference type="ARBA" id="ARBA00022729"/>
    </source>
</evidence>
<accession>A0ABR4GV15</accession>
<dbReference type="SMART" id="SM00321">
    <property type="entry name" value="WSC"/>
    <property type="match status" value="1"/>
</dbReference>
<dbReference type="PANTHER" id="PTHR43662:SF3">
    <property type="entry name" value="DOMAIN PROTEIN, PUTATIVE (AFU_ORTHOLOGUE AFUA_6G11970)-RELATED"/>
    <property type="match status" value="1"/>
</dbReference>
<sequence length="1072" mass="113826">MRVTRIAGLLYAVGLVGTGLATPLRRPLSVPKNVPRADTSSDPSCPDGFFCQQQSCSDDVKCPSGEECLNFEGHFACAPQGLKWCALNPTSLEAVGCGSGSCCHGQCYSSAAVCCDFPSIKCTIGKACNICSPDEKCGDNQCVDFNPTTATTTTKTAVPPPASTTTTTTTTKATTSSTMSSTTSKPGTTTTTTTSKTTTAPTSTTTKSTTSTTTTSTKSSTSSTSTTTTTSPTAPTPTIVDSIGSFSFNGCYEDTPDTRVLIADSSEQQGSDGMTVEKCIALAQEGAWRYAGVEYSYQCFVGNTIHNGNLENTGDCNTACAGNPDETCGGGNRIQIYEDSTWTDPTLDELADAVREYNATVVEAREVIDSYNEHLKTLQDIMASSSSKTKRAGGPYVNIEMQIKGDRSAANSVSSKLALVESSSERTLTEGRRLDTFDADHPSVPADALEEFITTARMIIQQINFMILDAERTLAALAQAAIDNLPPAIDIVASLKTIAEGIAAVGEPVGPATGATGAFLVLAYLLSLFVGGGSGDDHTTTLAPTTTTTTIASTTTTTTTTTSSCTATATPTTIIVFTKQGTSVSDYNELVAGFPKDPESIQLTNSWQPNFMYVGEMDQCTAEALDDNPLVDSWAIDADIDVEDFDTDEAATTTKRSMYNETITDEHSDFNKRGNPTAQSAFFQQANSPSHLQWLSQVSRYTALAGNYYSFDDLVYNDPDFTIGQPPIVYIVDTGFENDHPDIAGRVMAQLAVDDLGQNIIPQTAPGTSHGTCMATLAAGSYSGMGKNARIVTAQLTVSLPGQTQNVRCSRTFFLLMHVWLHAVNNNAQGNAVVSMSFAVPKDRLKWNPDNPNSRNVFDTVLDWYWLAGISTVASAGNDETSAHNDNYKDLSSSVPRGVGGRDSNLIVVGNSNWDTSRYRSSNYRDTIRQAGILSLYNVGTNVECGVMGEAWSVEPPGTSQATAITAGMIAYFLAQPELKADWTRNGVQDVPGLAKQYLIDTARKYKGDFAAVDGIPRAALGETVPCTAGTAGRPAQQDARTGVTDHTLSTGQVTDGSQVVINPLPQCWNLN</sequence>
<dbReference type="SUPFAM" id="SSF52743">
    <property type="entry name" value="Subtilisin-like"/>
    <property type="match status" value="1"/>
</dbReference>
<feature type="domain" description="WSC" evidence="5">
    <location>
        <begin position="245"/>
        <end position="340"/>
    </location>
</feature>
<evidence type="ECO:0000313" key="7">
    <source>
        <dbReference type="Proteomes" id="UP001610334"/>
    </source>
</evidence>
<dbReference type="PROSITE" id="PS51212">
    <property type="entry name" value="WSC"/>
    <property type="match status" value="1"/>
</dbReference>
<gene>
    <name evidence="6" type="ORF">BJX63DRAFT_115183</name>
</gene>
<dbReference type="Proteomes" id="UP001610334">
    <property type="component" value="Unassembled WGS sequence"/>
</dbReference>
<comment type="caution">
    <text evidence="6">The sequence shown here is derived from an EMBL/GenBank/DDBJ whole genome shotgun (WGS) entry which is preliminary data.</text>
</comment>
<evidence type="ECO:0000256" key="3">
    <source>
        <dbReference type="ARBA" id="ARBA00023145"/>
    </source>
</evidence>
<dbReference type="InterPro" id="IPR015500">
    <property type="entry name" value="Peptidase_S8_subtilisin-rel"/>
</dbReference>
<dbReference type="PANTHER" id="PTHR43662">
    <property type="match status" value="1"/>
</dbReference>
<name>A0ABR4GV15_9EURO</name>
<keyword evidence="1" id="KW-0732">Signal</keyword>
<feature type="region of interest" description="Disordered" evidence="4">
    <location>
        <begin position="153"/>
        <end position="239"/>
    </location>
</feature>
<evidence type="ECO:0000256" key="4">
    <source>
        <dbReference type="SAM" id="MobiDB-lite"/>
    </source>
</evidence>
<proteinExistence type="predicted"/>
<keyword evidence="2" id="KW-0378">Hydrolase</keyword>